<organism evidence="1 2">
    <name type="scientific">Bacillus spongiae</name>
    <dbReference type="NCBI Taxonomy" id="2683610"/>
    <lineage>
        <taxon>Bacteria</taxon>
        <taxon>Bacillati</taxon>
        <taxon>Bacillota</taxon>
        <taxon>Bacilli</taxon>
        <taxon>Bacillales</taxon>
        <taxon>Bacillaceae</taxon>
        <taxon>Bacillus</taxon>
    </lineage>
</organism>
<accession>A0ABU8HB50</accession>
<keyword evidence="2" id="KW-1185">Reference proteome</keyword>
<keyword evidence="1" id="KW-0378">Hydrolase</keyword>
<dbReference type="Pfam" id="PF08282">
    <property type="entry name" value="Hydrolase_3"/>
    <property type="match status" value="1"/>
</dbReference>
<reference evidence="1 2" key="1">
    <citation type="journal article" date="2018" name="J. Microbiol.">
        <title>Bacillus spongiae sp. nov., isolated from sponge of Jeju Island.</title>
        <authorList>
            <person name="Lee G.E."/>
            <person name="Im W.T."/>
            <person name="Park J.S."/>
        </authorList>
    </citation>
    <scope>NUCLEOTIDE SEQUENCE [LARGE SCALE GENOMIC DNA]</scope>
    <source>
        <strain evidence="1 2">135PIL107-10</strain>
    </source>
</reference>
<proteinExistence type="predicted"/>
<dbReference type="PANTHER" id="PTHR10000:SF50">
    <property type="entry name" value="STRESS RESPONSE PROTEIN YHAX"/>
    <property type="match status" value="1"/>
</dbReference>
<dbReference type="InterPro" id="IPR006379">
    <property type="entry name" value="HAD-SF_hydro_IIB"/>
</dbReference>
<comment type="caution">
    <text evidence="1">The sequence shown here is derived from an EMBL/GenBank/DDBJ whole genome shotgun (WGS) entry which is preliminary data.</text>
</comment>
<dbReference type="PANTHER" id="PTHR10000">
    <property type="entry name" value="PHOSPHOSERINE PHOSPHATASE"/>
    <property type="match status" value="1"/>
</dbReference>
<dbReference type="Gene3D" id="3.40.50.1000">
    <property type="entry name" value="HAD superfamily/HAD-like"/>
    <property type="match status" value="1"/>
</dbReference>
<evidence type="ECO:0000313" key="2">
    <source>
        <dbReference type="Proteomes" id="UP001312865"/>
    </source>
</evidence>
<dbReference type="CDD" id="cd07516">
    <property type="entry name" value="HAD_Pase"/>
    <property type="match status" value="1"/>
</dbReference>
<dbReference type="SUPFAM" id="SSF56784">
    <property type="entry name" value="HAD-like"/>
    <property type="match status" value="1"/>
</dbReference>
<dbReference type="GO" id="GO:0016787">
    <property type="term" value="F:hydrolase activity"/>
    <property type="evidence" value="ECO:0007669"/>
    <property type="project" value="UniProtKB-KW"/>
</dbReference>
<dbReference type="NCBIfam" id="TIGR01484">
    <property type="entry name" value="HAD-SF-IIB"/>
    <property type="match status" value="1"/>
</dbReference>
<dbReference type="EC" id="3.1.3.-" evidence="1"/>
<dbReference type="Gene3D" id="3.30.1240.10">
    <property type="match status" value="1"/>
</dbReference>
<dbReference type="Proteomes" id="UP001312865">
    <property type="component" value="Unassembled WGS sequence"/>
</dbReference>
<name>A0ABU8HB50_9BACI</name>
<dbReference type="InterPro" id="IPR023214">
    <property type="entry name" value="HAD_sf"/>
</dbReference>
<dbReference type="InterPro" id="IPR036412">
    <property type="entry name" value="HAD-like_sf"/>
</dbReference>
<gene>
    <name evidence="1" type="ORF">WAK64_05105</name>
</gene>
<protein>
    <submittedName>
        <fullName evidence="1">Cof-type HAD-IIB family hydrolase</fullName>
        <ecNumber evidence="1">3.1.3.-</ecNumber>
    </submittedName>
</protein>
<dbReference type="RefSeq" id="WP_336585864.1">
    <property type="nucleotide sequence ID" value="NZ_JBBAXC010000003.1"/>
</dbReference>
<evidence type="ECO:0000313" key="1">
    <source>
        <dbReference type="EMBL" id="MEI5906431.1"/>
    </source>
</evidence>
<sequence length="288" mass="32574">MIYRLLAMNIDDTLIQPNGKINKETKEAIEYVQEKGIYVTLVTSRSFPAAKKVAKALKIKGHLVTHQGAYISTEIGKPIYMKKIKGPLTNELVQLLSTFSCQIRLADEKNAVMNKAKLPESILGKRVWQRDSRFISANQYVESISEYLIDHQLSPTKIDVVFEHQKEAIKVMKVLKGMYDEIDVYVSDACRIEIVAKGVSKLNGLIFLCDQLGVSREQVVMIGVGECDLPSIEWAGQGVAMGSASYRIQKKADWITRSNRDNGVAYMIKECFRKQQPIEFLKKLNLLK</sequence>
<dbReference type="EMBL" id="JBBAXC010000003">
    <property type="protein sequence ID" value="MEI5906431.1"/>
    <property type="molecule type" value="Genomic_DNA"/>
</dbReference>